<protein>
    <submittedName>
        <fullName evidence="8">Methyl-accepting chemotaxis protein</fullName>
    </submittedName>
</protein>
<dbReference type="CDD" id="cd11386">
    <property type="entry name" value="MCP_signal"/>
    <property type="match status" value="1"/>
</dbReference>
<keyword evidence="5" id="KW-0175">Coiled coil</keyword>
<dbReference type="PANTHER" id="PTHR32089">
    <property type="entry name" value="METHYL-ACCEPTING CHEMOTAXIS PROTEIN MCPB"/>
    <property type="match status" value="1"/>
</dbReference>
<dbReference type="OrthoDB" id="5867045at2"/>
<dbReference type="PANTHER" id="PTHR32089:SF33">
    <property type="entry name" value="TOXIN COREGULATED PILUS BIOSYNTHESIS PROTEIN I"/>
    <property type="match status" value="1"/>
</dbReference>
<keyword evidence="6" id="KW-0472">Membrane</keyword>
<dbReference type="GO" id="GO:0006935">
    <property type="term" value="P:chemotaxis"/>
    <property type="evidence" value="ECO:0007669"/>
    <property type="project" value="UniProtKB-ARBA"/>
</dbReference>
<dbReference type="FunFam" id="1.10.287.950:FF:000001">
    <property type="entry name" value="Methyl-accepting chemotaxis sensory transducer"/>
    <property type="match status" value="1"/>
</dbReference>
<dbReference type="EMBL" id="QNRF01000001">
    <property type="protein sequence ID" value="RBO86104.1"/>
    <property type="molecule type" value="Genomic_DNA"/>
</dbReference>
<dbReference type="Gene3D" id="3.30.450.20">
    <property type="entry name" value="PAS domain"/>
    <property type="match status" value="2"/>
</dbReference>
<feature type="coiled-coil region" evidence="5">
    <location>
        <begin position="379"/>
        <end position="420"/>
    </location>
</feature>
<evidence type="ECO:0000256" key="5">
    <source>
        <dbReference type="SAM" id="Coils"/>
    </source>
</evidence>
<feature type="domain" description="Methyl-accepting transducer" evidence="7">
    <location>
        <begin position="357"/>
        <end position="593"/>
    </location>
</feature>
<keyword evidence="6" id="KW-0812">Transmembrane</keyword>
<proteinExistence type="inferred from homology"/>
<feature type="transmembrane region" description="Helical" evidence="6">
    <location>
        <begin position="12"/>
        <end position="31"/>
    </location>
</feature>
<evidence type="ECO:0000313" key="9">
    <source>
        <dbReference type="Proteomes" id="UP000252086"/>
    </source>
</evidence>
<dbReference type="AlphaFoldDB" id="A0A366D9H3"/>
<accession>A0A366D9H3</accession>
<dbReference type="Proteomes" id="UP000252086">
    <property type="component" value="Unassembled WGS sequence"/>
</dbReference>
<evidence type="ECO:0000256" key="1">
    <source>
        <dbReference type="ARBA" id="ARBA00004370"/>
    </source>
</evidence>
<comment type="subcellular location">
    <subcellularLocation>
        <location evidence="1">Membrane</location>
    </subcellularLocation>
</comment>
<feature type="transmembrane region" description="Helical" evidence="6">
    <location>
        <begin position="274"/>
        <end position="296"/>
    </location>
</feature>
<comment type="similarity">
    <text evidence="3">Belongs to the methyl-accepting chemotaxis (MCP) protein family.</text>
</comment>
<name>A0A366D9H3_9GAMM</name>
<evidence type="ECO:0000256" key="2">
    <source>
        <dbReference type="ARBA" id="ARBA00023224"/>
    </source>
</evidence>
<gene>
    <name evidence="8" type="ORF">DFP76_101380</name>
</gene>
<dbReference type="Gene3D" id="1.10.287.950">
    <property type="entry name" value="Methyl-accepting chemotaxis protein"/>
    <property type="match status" value="1"/>
</dbReference>
<keyword evidence="9" id="KW-1185">Reference proteome</keyword>
<dbReference type="SUPFAM" id="SSF58104">
    <property type="entry name" value="Methyl-accepting chemotaxis protein (MCP) signaling domain"/>
    <property type="match status" value="1"/>
</dbReference>
<keyword evidence="6" id="KW-1133">Transmembrane helix</keyword>
<evidence type="ECO:0000256" key="3">
    <source>
        <dbReference type="ARBA" id="ARBA00029447"/>
    </source>
</evidence>
<evidence type="ECO:0000313" key="8">
    <source>
        <dbReference type="EMBL" id="RBO86104.1"/>
    </source>
</evidence>
<dbReference type="InterPro" id="IPR004089">
    <property type="entry name" value="MCPsignal_dom"/>
</dbReference>
<dbReference type="GO" id="GO:0016020">
    <property type="term" value="C:membrane"/>
    <property type="evidence" value="ECO:0007669"/>
    <property type="project" value="UniProtKB-SubCell"/>
</dbReference>
<dbReference type="SMART" id="SM00283">
    <property type="entry name" value="MA"/>
    <property type="match status" value="1"/>
</dbReference>
<reference evidence="8 9" key="1">
    <citation type="submission" date="2018-06" db="EMBL/GenBank/DDBJ databases">
        <title>Genomic Encyclopedia of Type Strains, Phase III (KMG-III): the genomes of soil and plant-associated and newly described type strains.</title>
        <authorList>
            <person name="Whitman W."/>
        </authorList>
    </citation>
    <scope>NUCLEOTIDE SEQUENCE [LARGE SCALE GENOMIC DNA]</scope>
    <source>
        <strain evidence="8 9">CECT 7732</strain>
    </source>
</reference>
<evidence type="ECO:0000256" key="4">
    <source>
        <dbReference type="PROSITE-ProRule" id="PRU00284"/>
    </source>
</evidence>
<evidence type="ECO:0000259" key="7">
    <source>
        <dbReference type="PROSITE" id="PS50111"/>
    </source>
</evidence>
<dbReference type="GO" id="GO:0007165">
    <property type="term" value="P:signal transduction"/>
    <property type="evidence" value="ECO:0007669"/>
    <property type="project" value="UniProtKB-KW"/>
</dbReference>
<keyword evidence="2 4" id="KW-0807">Transducer</keyword>
<dbReference type="PROSITE" id="PS50111">
    <property type="entry name" value="CHEMOTAXIS_TRANSDUC_2"/>
    <property type="match status" value="1"/>
</dbReference>
<sequence>MNRFQQQIFGTLGAIIVVIVGLFTAINYVSFRGESVTLNKAILKAQNETIAAELTARIKGYQKMLTSIDLNYDEIEGDQLSAHALSQLEALTRSQQGITDSIAILNKEGELYGGPEGKKFNFNAKELNRSFYNAIFRDGKSEFVSKPFKSQLTGNEIVAMTQKVNDSFAVVSTILLSAVLEQYAERDGMYLYTSDGTLLVSPNPNDVGKNLFELRPYYKGLNKDNRELNYTIFVKSFGRDVSLTGFWGELDTVGWQFVVLAEDDNIYAAANKQLIFALVLGVISTLLALGILYVVINKLVLRPVGGTPEEIAELIEVMAKGDLTQRFDKTGKETGIYQSFVDLSEQLSNLIKTSHGISENVAAASLQLNSVMEGTQSNAQQELSQIEQITSSLKELNSASQEVSEKAVVAEDEAKRAQENAASGKLTLDRNIELTDRINASFSETAQIVDELRQFAIEIGTVTEVISGISEQTNLLALNAAIEAARAGEQGRGFAVVADEVRNLASKTQESTVNIQEIIEKLQSQSERANNNMGSNVELIQESVSLATQVKESFEDISHAVQSISDVNTLVAAASHEQLSVTEDIARITDQTYQSVSQNMTSINETLQASHELSELAESQKRSLSYFKV</sequence>
<dbReference type="RefSeq" id="WP_113872985.1">
    <property type="nucleotide sequence ID" value="NZ_QNRF01000001.1"/>
</dbReference>
<evidence type="ECO:0000256" key="6">
    <source>
        <dbReference type="SAM" id="Phobius"/>
    </source>
</evidence>
<organism evidence="8 9">
    <name type="scientific">Marinomonas aquiplantarum</name>
    <dbReference type="NCBI Taxonomy" id="491951"/>
    <lineage>
        <taxon>Bacteria</taxon>
        <taxon>Pseudomonadati</taxon>
        <taxon>Pseudomonadota</taxon>
        <taxon>Gammaproteobacteria</taxon>
        <taxon>Oceanospirillales</taxon>
        <taxon>Oceanospirillaceae</taxon>
        <taxon>Marinomonas</taxon>
    </lineage>
</organism>
<dbReference type="Pfam" id="PF00015">
    <property type="entry name" value="MCPsignal"/>
    <property type="match status" value="1"/>
</dbReference>
<comment type="caution">
    <text evidence="8">The sequence shown here is derived from an EMBL/GenBank/DDBJ whole genome shotgun (WGS) entry which is preliminary data.</text>
</comment>